<proteinExistence type="predicted"/>
<organism evidence="2">
    <name type="scientific">marine sediment metagenome</name>
    <dbReference type="NCBI Taxonomy" id="412755"/>
    <lineage>
        <taxon>unclassified sequences</taxon>
        <taxon>metagenomes</taxon>
        <taxon>ecological metagenomes</taxon>
    </lineage>
</organism>
<gene>
    <name evidence="2" type="ORF">LCGC14_0665470</name>
</gene>
<dbReference type="EMBL" id="LAZR01001290">
    <property type="protein sequence ID" value="KKN47206.1"/>
    <property type="molecule type" value="Genomic_DNA"/>
</dbReference>
<evidence type="ECO:0000256" key="1">
    <source>
        <dbReference type="SAM" id="MobiDB-lite"/>
    </source>
</evidence>
<feature type="compositionally biased region" description="Basic and acidic residues" evidence="1">
    <location>
        <begin position="55"/>
        <end position="72"/>
    </location>
</feature>
<evidence type="ECO:0000313" key="2">
    <source>
        <dbReference type="EMBL" id="KKN47206.1"/>
    </source>
</evidence>
<feature type="region of interest" description="Disordered" evidence="1">
    <location>
        <begin position="47"/>
        <end position="72"/>
    </location>
</feature>
<sequence length="72" mass="8213">MDIYGAAWKNLERKIASSRRRSLTRADLIAWQLEALEKAVDEIGPLTRGVTQIPDSERQSQGRRPDADFRDS</sequence>
<protein>
    <submittedName>
        <fullName evidence="2">Uncharacterized protein</fullName>
    </submittedName>
</protein>
<accession>A0A0F9TDW8</accession>
<name>A0A0F9TDW8_9ZZZZ</name>
<comment type="caution">
    <text evidence="2">The sequence shown here is derived from an EMBL/GenBank/DDBJ whole genome shotgun (WGS) entry which is preliminary data.</text>
</comment>
<dbReference type="AlphaFoldDB" id="A0A0F9TDW8"/>
<reference evidence="2" key="1">
    <citation type="journal article" date="2015" name="Nature">
        <title>Complex archaea that bridge the gap between prokaryotes and eukaryotes.</title>
        <authorList>
            <person name="Spang A."/>
            <person name="Saw J.H."/>
            <person name="Jorgensen S.L."/>
            <person name="Zaremba-Niedzwiedzka K."/>
            <person name="Martijn J."/>
            <person name="Lind A.E."/>
            <person name="van Eijk R."/>
            <person name="Schleper C."/>
            <person name="Guy L."/>
            <person name="Ettema T.J."/>
        </authorList>
    </citation>
    <scope>NUCLEOTIDE SEQUENCE</scope>
</reference>